<keyword evidence="4 5" id="KW-0071">Autoinducer synthesis</keyword>
<dbReference type="GO" id="GO:0009372">
    <property type="term" value="P:quorum sensing"/>
    <property type="evidence" value="ECO:0007669"/>
    <property type="project" value="UniProtKB-UniRule"/>
</dbReference>
<evidence type="ECO:0000256" key="6">
    <source>
        <dbReference type="RuleBase" id="RU361135"/>
    </source>
</evidence>
<name>A0A7W7B5E2_9SPHN</name>
<keyword evidence="8" id="KW-1185">Reference proteome</keyword>
<dbReference type="EC" id="2.3.1.184" evidence="6"/>
<gene>
    <name evidence="7" type="ORF">GGQ98_003058</name>
</gene>
<accession>A0A7W7B5E2</accession>
<evidence type="ECO:0000256" key="1">
    <source>
        <dbReference type="ARBA" id="ARBA00022654"/>
    </source>
</evidence>
<dbReference type="SUPFAM" id="SSF55729">
    <property type="entry name" value="Acyl-CoA N-acyltransferases (Nat)"/>
    <property type="match status" value="1"/>
</dbReference>
<dbReference type="InterPro" id="IPR016181">
    <property type="entry name" value="Acyl_CoA_acyltransferase"/>
</dbReference>
<keyword evidence="7" id="KW-0012">Acyltransferase</keyword>
<dbReference type="EMBL" id="JACHNZ010000043">
    <property type="protein sequence ID" value="MBB4633420.1"/>
    <property type="molecule type" value="Genomic_DNA"/>
</dbReference>
<dbReference type="PANTHER" id="PTHR39322:SF1">
    <property type="entry name" value="ISOVALERYL-HOMOSERINE LACTONE SYNTHASE"/>
    <property type="match status" value="1"/>
</dbReference>
<dbReference type="PANTHER" id="PTHR39322">
    <property type="entry name" value="ACYL-HOMOSERINE-LACTONE SYNTHASE"/>
    <property type="match status" value="1"/>
</dbReference>
<dbReference type="InterPro" id="IPR001690">
    <property type="entry name" value="Autoind_synthase"/>
</dbReference>
<dbReference type="AlphaFoldDB" id="A0A7W7B5E2"/>
<comment type="caution">
    <text evidence="7">The sequence shown here is derived from an EMBL/GenBank/DDBJ whole genome shotgun (WGS) entry which is preliminary data.</text>
</comment>
<proteinExistence type="inferred from homology"/>
<dbReference type="Proteomes" id="UP000566324">
    <property type="component" value="Unassembled WGS sequence"/>
</dbReference>
<organism evidence="7 8">
    <name type="scientific">Sphingosinicella soli</name>
    <dbReference type="NCBI Taxonomy" id="333708"/>
    <lineage>
        <taxon>Bacteria</taxon>
        <taxon>Pseudomonadati</taxon>
        <taxon>Pseudomonadota</taxon>
        <taxon>Alphaproteobacteria</taxon>
        <taxon>Sphingomonadales</taxon>
        <taxon>Sphingosinicellaceae</taxon>
        <taxon>Sphingosinicella</taxon>
    </lineage>
</organism>
<dbReference type="PROSITE" id="PS51187">
    <property type="entry name" value="AUTOINDUCER_SYNTH_2"/>
    <property type="match status" value="1"/>
</dbReference>
<keyword evidence="3 6" id="KW-0949">S-adenosyl-L-methionine</keyword>
<reference evidence="7 8" key="1">
    <citation type="submission" date="2020-08" db="EMBL/GenBank/DDBJ databases">
        <title>Genomic Encyclopedia of Type Strains, Phase IV (KMG-IV): sequencing the most valuable type-strain genomes for metagenomic binning, comparative biology and taxonomic classification.</title>
        <authorList>
            <person name="Goeker M."/>
        </authorList>
    </citation>
    <scope>NUCLEOTIDE SEQUENCE [LARGE SCALE GENOMIC DNA]</scope>
    <source>
        <strain evidence="7 8">DSM 17328</strain>
    </source>
</reference>
<evidence type="ECO:0000256" key="4">
    <source>
        <dbReference type="ARBA" id="ARBA00022929"/>
    </source>
</evidence>
<dbReference type="RefSeq" id="WP_184071005.1">
    <property type="nucleotide sequence ID" value="NZ_JACHNZ010000043.1"/>
</dbReference>
<keyword evidence="2 6" id="KW-0808">Transferase</keyword>
<dbReference type="GO" id="GO:0061579">
    <property type="term" value="F:N-acyl homoserine lactone synthase activity"/>
    <property type="evidence" value="ECO:0007669"/>
    <property type="project" value="UniProtKB-UniRule"/>
</dbReference>
<evidence type="ECO:0000313" key="7">
    <source>
        <dbReference type="EMBL" id="MBB4633420.1"/>
    </source>
</evidence>
<dbReference type="Gene3D" id="3.40.630.30">
    <property type="match status" value="1"/>
</dbReference>
<comment type="similarity">
    <text evidence="5 6">Belongs to the autoinducer synthase family.</text>
</comment>
<evidence type="ECO:0000256" key="2">
    <source>
        <dbReference type="ARBA" id="ARBA00022679"/>
    </source>
</evidence>
<evidence type="ECO:0000313" key="8">
    <source>
        <dbReference type="Proteomes" id="UP000566324"/>
    </source>
</evidence>
<comment type="catalytic activity">
    <reaction evidence="6">
        <text>a fatty acyl-[ACP] + S-adenosyl-L-methionine = an N-acyl-L-homoserine lactone + S-methyl-5'-thioadenosine + holo-[ACP] + H(+)</text>
        <dbReference type="Rhea" id="RHEA:10096"/>
        <dbReference type="Rhea" id="RHEA-COMP:9685"/>
        <dbReference type="Rhea" id="RHEA-COMP:14125"/>
        <dbReference type="ChEBI" id="CHEBI:15378"/>
        <dbReference type="ChEBI" id="CHEBI:17509"/>
        <dbReference type="ChEBI" id="CHEBI:55474"/>
        <dbReference type="ChEBI" id="CHEBI:59789"/>
        <dbReference type="ChEBI" id="CHEBI:64479"/>
        <dbReference type="ChEBI" id="CHEBI:138651"/>
        <dbReference type="EC" id="2.3.1.184"/>
    </reaction>
</comment>
<dbReference type="GO" id="GO:0007165">
    <property type="term" value="P:signal transduction"/>
    <property type="evidence" value="ECO:0007669"/>
    <property type="project" value="TreeGrafter"/>
</dbReference>
<evidence type="ECO:0000256" key="3">
    <source>
        <dbReference type="ARBA" id="ARBA00022691"/>
    </source>
</evidence>
<keyword evidence="1 5" id="KW-0673">Quorum sensing</keyword>
<dbReference type="PRINTS" id="PR01549">
    <property type="entry name" value="AUTOINDCRSYN"/>
</dbReference>
<sequence>MLHVIDNNSGASGDVLRAMFEARKQVFVDLLKWDVPVIGGTFEIDEFDDGHAAYLVLTDASGAHLASARLLKTVRPHILGTLFPALCESAVPRAHDTREITRFCLDRRLKAHARRSARDRLVSGLAAYALGEGVRRYTAVAEQAWLKQIEAFGWTCRALGSVQRHAGADIAALLIDIDAETPARLAATGIWNAPDHPPLERAA</sequence>
<evidence type="ECO:0000256" key="5">
    <source>
        <dbReference type="PROSITE-ProRule" id="PRU00533"/>
    </source>
</evidence>
<protein>
    <recommendedName>
        <fullName evidence="6">Acyl-homoserine-lactone synthase</fullName>
        <ecNumber evidence="6">2.3.1.184</ecNumber>
    </recommendedName>
    <alternativeName>
        <fullName evidence="6">Autoinducer synthesis protein</fullName>
    </alternativeName>
</protein>
<dbReference type="Pfam" id="PF00765">
    <property type="entry name" value="Autoind_synth"/>
    <property type="match status" value="1"/>
</dbReference>